<evidence type="ECO:0000313" key="2">
    <source>
        <dbReference type="EMBL" id="AEW45384.1"/>
    </source>
</evidence>
<evidence type="ECO:0000256" key="1">
    <source>
        <dbReference type="SAM" id="Phobius"/>
    </source>
</evidence>
<reference evidence="2 3" key="1">
    <citation type="journal article" date="2012" name="J. Bacteriol.">
        <title>Complete genome sequence of Mycoplasma haemocanis strain Illinois.</title>
        <authorList>
            <person name="do Nascimento N.C."/>
            <person name="Guimaraes A.M."/>
            <person name="Santos A.P."/>
            <person name="Sanmiguel P.J."/>
            <person name="Messick J.B."/>
        </authorList>
    </citation>
    <scope>NUCLEOTIDE SEQUENCE [LARGE SCALE GENOMIC DNA]</scope>
    <source>
        <strain evidence="2 3">Illinois</strain>
    </source>
</reference>
<organism evidence="2 3">
    <name type="scientific">Mycoplasma haemocanis (strain Illinois)</name>
    <dbReference type="NCBI Taxonomy" id="1111676"/>
    <lineage>
        <taxon>Bacteria</taxon>
        <taxon>Bacillati</taxon>
        <taxon>Mycoplasmatota</taxon>
        <taxon>Mollicutes</taxon>
        <taxon>Mycoplasmataceae</taxon>
        <taxon>Mycoplasma</taxon>
    </lineage>
</organism>
<dbReference type="STRING" id="1111676.MHC_02600"/>
<keyword evidence="3" id="KW-1185">Reference proteome</keyword>
<protein>
    <submittedName>
        <fullName evidence="2">Uncharacterized protein</fullName>
    </submittedName>
</protein>
<proteinExistence type="predicted"/>
<gene>
    <name evidence="2" type="ordered locus">MHC_02600</name>
</gene>
<dbReference type="HOGENOM" id="CLU_319537_0_0_14"/>
<dbReference type="EMBL" id="CP003199">
    <property type="protein sequence ID" value="AEW45384.1"/>
    <property type="molecule type" value="Genomic_DNA"/>
</dbReference>
<keyword evidence="1" id="KW-0472">Membrane</keyword>
<name>H6N6W2_MYCHN</name>
<dbReference type="KEGG" id="mhe:MHC_02600"/>
<keyword evidence="1" id="KW-0812">Transmembrane</keyword>
<keyword evidence="1" id="KW-1133">Transmembrane helix</keyword>
<sequence>MFFILPSRRRLAIGAGGIFFALGFIYFRAFEKEQFEKIEGSLPLRNKNKLNFQDRPLFLKDFFHKDHLYSQNYQIFDPSIRKYLEIPSSTKGFEETGNLFKVFNSLKTWNRTASTLSDKDLSYRDNPFIQAVNSLKKEEIIRDILESILSESEYLSTLIRVDSIKIEFQKEERSSLVKDFNLKLRILNPNKGKAYLFKSIEIDPLNENDIHIYLPSSEIKPTIIPVNLGNSKQISWSLFPKNSSWKIIKTVNHKKIEETRFSLPLIYGASVALNNLQKLLPEEELDRPFPIISSLDYGYVREKLTHLLTNISENQMEKDIEFWFGAYKAHQIRVYISDLRNLIEMFKKRSFTDKHGRKASLIEMVMKSHTFKDGLYNHMKLNSSYRKILDFLLTNEGKDLKLTEEECRALLDSWSYQLKQMQDSIKISIDWIEKPKRVMQPLGYVSPYPAVSFKFKQKITFEKSLKIPLQGHWDSHQKKYDSSSGDQKFDITKKLSSLSTILAPIRSVFKEMGSGGSFMGLDIFDVLMPDASQFLGINSLEIDANEYIENIYEASNSPIGISIGDSEDYQGINIKGKNIGWKALDVSSSINLANFSKFFYKLYEKIDTYKDPSKSALGVSQLWNFQTLLKQRPISFIIHTIHSIFDHKYLKSGSSTPEDKRPWPVFFKSLFQDPITLKHKQVFVGYSGAFFNVKEWFRSETKSSDQYSTSWDISQKPRNEWEILSPKNEDVALISQKFTLNYSSFSPEQPIIINSEENKSQYDAFLAKEGSTSVGLLNHYDRLKFVFRDNNKSNIYYPNIDWEKMKVSYAQLNLEKAIKSVLAIKHTFQSIWASSGLSLLGIEIHNILGEALIRNPFWINMNFMKEIGSWSKHEIPFKYMSYSVYSEESLYITPQLDKTKLKLGSFIKL</sequence>
<evidence type="ECO:0000313" key="3">
    <source>
        <dbReference type="Proteomes" id="UP000009135"/>
    </source>
</evidence>
<dbReference type="AlphaFoldDB" id="H6N6W2"/>
<dbReference type="Proteomes" id="UP000009135">
    <property type="component" value="Chromosome"/>
</dbReference>
<feature type="transmembrane region" description="Helical" evidence="1">
    <location>
        <begin position="12"/>
        <end position="30"/>
    </location>
</feature>
<accession>H6N6W2</accession>